<accession>A0ABT2LU61</accession>
<comment type="subunit">
    <text evidence="3">UreD, UreF and UreG form a complex that acts as a GTP-hydrolysis-dependent molecular chaperone, activating the urease apoprotein by helping to assemble the nickel containing metallocenter of UreC. The UreE protein probably delivers the nickel.</text>
</comment>
<protein>
    <recommendedName>
        <fullName evidence="3">Urease accessory protein UreF</fullName>
    </recommendedName>
</protein>
<keyword evidence="1 3" id="KW-0996">Nickel insertion</keyword>
<gene>
    <name evidence="3" type="primary">ureF</name>
    <name evidence="4" type="ORF">N5A92_21550</name>
</gene>
<comment type="caution">
    <text evidence="4">The sequence shown here is derived from an EMBL/GenBank/DDBJ whole genome shotgun (WGS) entry which is preliminary data.</text>
</comment>
<keyword evidence="3" id="KW-0963">Cytoplasm</keyword>
<dbReference type="RefSeq" id="WP_260906197.1">
    <property type="nucleotide sequence ID" value="NZ_JAOCZP010000008.1"/>
</dbReference>
<proteinExistence type="inferred from homology"/>
<dbReference type="InterPro" id="IPR038277">
    <property type="entry name" value="UreF_sf"/>
</dbReference>
<dbReference type="Gene3D" id="1.10.4190.10">
    <property type="entry name" value="Urease accessory protein UreF"/>
    <property type="match status" value="1"/>
</dbReference>
<dbReference type="InterPro" id="IPR002639">
    <property type="entry name" value="UreF"/>
</dbReference>
<evidence type="ECO:0000256" key="3">
    <source>
        <dbReference type="HAMAP-Rule" id="MF_01385"/>
    </source>
</evidence>
<name>A0ABT2LU61_9HYPH</name>
<dbReference type="Pfam" id="PF01730">
    <property type="entry name" value="UreF"/>
    <property type="match status" value="1"/>
</dbReference>
<reference evidence="4 5" key="1">
    <citation type="submission" date="2022-09" db="EMBL/GenBank/DDBJ databases">
        <title>Chelativorans salina sp. nov., a novel slightly halophilic bacterium isolated from a saline lake sediment enrichment.</title>
        <authorList>
            <person name="Gao L."/>
            <person name="Fang B.-Z."/>
            <person name="Li W.-J."/>
        </authorList>
    </citation>
    <scope>NUCLEOTIDE SEQUENCE [LARGE SCALE GENOMIC DNA]</scope>
    <source>
        <strain evidence="4 5">EGI FJ00035</strain>
    </source>
</reference>
<dbReference type="PANTHER" id="PTHR33620">
    <property type="entry name" value="UREASE ACCESSORY PROTEIN F"/>
    <property type="match status" value="1"/>
</dbReference>
<dbReference type="PIRSF" id="PIRSF009467">
    <property type="entry name" value="Ureas_acces_UreF"/>
    <property type="match status" value="1"/>
</dbReference>
<sequence>MSDVQALQKLLTWASPAFPVGAFAYSAGLESAIEEKRVTDSATTRNWIEGSLKSGAARNDAILASAACRAHGDTAELARLADLCLALTPARQRHEEMLVTGKAFTEAANAWPDPVLDRLPDPCPYAIAFGAVAGASGIAVEETLVAFLTAYTQAQISVSIRLVPLGQTDGLAILATLEPLIAVTAETLSHASLDDLGSAAYAADIAAMEHETLPTRIFRS</sequence>
<keyword evidence="2 3" id="KW-0143">Chaperone</keyword>
<comment type="subcellular location">
    <subcellularLocation>
        <location evidence="3">Cytoplasm</location>
    </subcellularLocation>
</comment>
<evidence type="ECO:0000313" key="5">
    <source>
        <dbReference type="Proteomes" id="UP001320831"/>
    </source>
</evidence>
<evidence type="ECO:0000256" key="1">
    <source>
        <dbReference type="ARBA" id="ARBA00022988"/>
    </source>
</evidence>
<keyword evidence="5" id="KW-1185">Reference proteome</keyword>
<evidence type="ECO:0000313" key="4">
    <source>
        <dbReference type="EMBL" id="MCT7377609.1"/>
    </source>
</evidence>
<dbReference type="Proteomes" id="UP001320831">
    <property type="component" value="Unassembled WGS sequence"/>
</dbReference>
<dbReference type="EMBL" id="JAOCZP010000008">
    <property type="protein sequence ID" value="MCT7377609.1"/>
    <property type="molecule type" value="Genomic_DNA"/>
</dbReference>
<comment type="similarity">
    <text evidence="3">Belongs to the UreF family.</text>
</comment>
<organism evidence="4 5">
    <name type="scientific">Chelativorans salis</name>
    <dbReference type="NCBI Taxonomy" id="2978478"/>
    <lineage>
        <taxon>Bacteria</taxon>
        <taxon>Pseudomonadati</taxon>
        <taxon>Pseudomonadota</taxon>
        <taxon>Alphaproteobacteria</taxon>
        <taxon>Hyphomicrobiales</taxon>
        <taxon>Phyllobacteriaceae</taxon>
        <taxon>Chelativorans</taxon>
    </lineage>
</organism>
<dbReference type="HAMAP" id="MF_01385">
    <property type="entry name" value="UreF"/>
    <property type="match status" value="1"/>
</dbReference>
<evidence type="ECO:0000256" key="2">
    <source>
        <dbReference type="ARBA" id="ARBA00023186"/>
    </source>
</evidence>
<dbReference type="PANTHER" id="PTHR33620:SF1">
    <property type="entry name" value="UREASE ACCESSORY PROTEIN F"/>
    <property type="match status" value="1"/>
</dbReference>
<comment type="function">
    <text evidence="3">Required for maturation of urease via the functional incorporation of the urease nickel metallocenter.</text>
</comment>